<dbReference type="AlphaFoldDB" id="A0A381R0T2"/>
<protein>
    <recommendedName>
        <fullName evidence="14">EngC GTPase domain-containing protein</fullName>
    </recommendedName>
</protein>
<dbReference type="GO" id="GO:0042254">
    <property type="term" value="P:ribosome biogenesis"/>
    <property type="evidence" value="ECO:0007669"/>
    <property type="project" value="UniProtKB-KW"/>
</dbReference>
<dbReference type="Gene3D" id="1.10.40.50">
    <property type="entry name" value="Probable gtpase engc, domain 3"/>
    <property type="match status" value="1"/>
</dbReference>
<organism evidence="13">
    <name type="scientific">marine metagenome</name>
    <dbReference type="NCBI Taxonomy" id="408172"/>
    <lineage>
        <taxon>unclassified sequences</taxon>
        <taxon>metagenomes</taxon>
        <taxon>ecological metagenomes</taxon>
    </lineage>
</organism>
<dbReference type="GO" id="GO:0003924">
    <property type="term" value="F:GTPase activity"/>
    <property type="evidence" value="ECO:0007669"/>
    <property type="project" value="InterPro"/>
</dbReference>
<evidence type="ECO:0000256" key="8">
    <source>
        <dbReference type="ARBA" id="ARBA00022884"/>
    </source>
</evidence>
<evidence type="ECO:0000256" key="10">
    <source>
        <dbReference type="SAM" id="MobiDB-lite"/>
    </source>
</evidence>
<proteinExistence type="inferred from homology"/>
<feature type="domain" description="CP-type G" evidence="12">
    <location>
        <begin position="96"/>
        <end position="253"/>
    </location>
</feature>
<feature type="non-terminal residue" evidence="13">
    <location>
        <position position="1"/>
    </location>
</feature>
<dbReference type="PROSITE" id="PS51721">
    <property type="entry name" value="G_CP"/>
    <property type="match status" value="1"/>
</dbReference>
<dbReference type="InterPro" id="IPR027417">
    <property type="entry name" value="P-loop_NTPase"/>
</dbReference>
<feature type="compositionally biased region" description="Basic and acidic residues" evidence="10">
    <location>
        <begin position="341"/>
        <end position="350"/>
    </location>
</feature>
<dbReference type="SUPFAM" id="SSF52540">
    <property type="entry name" value="P-loop containing nucleoside triphosphate hydrolases"/>
    <property type="match status" value="1"/>
</dbReference>
<dbReference type="GO" id="GO:0046872">
    <property type="term" value="F:metal ion binding"/>
    <property type="evidence" value="ECO:0007669"/>
    <property type="project" value="UniProtKB-KW"/>
</dbReference>
<evidence type="ECO:0000256" key="9">
    <source>
        <dbReference type="ARBA" id="ARBA00023134"/>
    </source>
</evidence>
<keyword evidence="9" id="KW-0342">GTP-binding</keyword>
<keyword evidence="2" id="KW-0690">Ribosome biogenesis</keyword>
<dbReference type="PANTHER" id="PTHR32120">
    <property type="entry name" value="SMALL RIBOSOMAL SUBUNIT BIOGENESIS GTPASE RSGA"/>
    <property type="match status" value="1"/>
</dbReference>
<keyword evidence="1" id="KW-0963">Cytoplasm</keyword>
<evidence type="ECO:0000256" key="2">
    <source>
        <dbReference type="ARBA" id="ARBA00022517"/>
    </source>
</evidence>
<sequence>VSLEAFGWDHFFSQQLSSDEQDSGIPARVVAMHRTSLVVTEGADEYDVALGGRWFQDPSEFRPTVGDWVLLAEGRDKVVRLLERKSVFKRYSAGPKRDIQLLAANVDTLFIVTSCNDEFNENRLVRYLALAQEAGIMAVVVLTKRDLSNESHRYVERARKVSGSSVIECVDARDSDTLEGIRLWTTKGQTVALVGSSGVGKSTLLNTLADRELQRTEAIREDDSRGRHTTTYRSIHRIEQGALLVDVPGIRELALAEATEGVASAFEDVETLAARCRFVDCNHQTEPGCAVQSAISEGRLEPERLKQFRKLRREEARNSASLSERRNTDRRTTQRIRRHAKERERTIDDE</sequence>
<dbReference type="PANTHER" id="PTHR32120:SF10">
    <property type="entry name" value="SMALL RIBOSOMAL SUBUNIT BIOGENESIS GTPASE RSGA"/>
    <property type="match status" value="1"/>
</dbReference>
<dbReference type="Pfam" id="PF03193">
    <property type="entry name" value="RsgA_GTPase"/>
    <property type="match status" value="1"/>
</dbReference>
<reference evidence="13" key="1">
    <citation type="submission" date="2018-05" db="EMBL/GenBank/DDBJ databases">
        <authorList>
            <person name="Lanie J.A."/>
            <person name="Ng W.-L."/>
            <person name="Kazmierczak K.M."/>
            <person name="Andrzejewski T.M."/>
            <person name="Davidsen T.M."/>
            <person name="Wayne K.J."/>
            <person name="Tettelin H."/>
            <person name="Glass J.I."/>
            <person name="Rusch D."/>
            <person name="Podicherti R."/>
            <person name="Tsui H.-C.T."/>
            <person name="Winkler M.E."/>
        </authorList>
    </citation>
    <scope>NUCLEOTIDE SEQUENCE</scope>
</reference>
<accession>A0A381R0T2</accession>
<keyword evidence="3" id="KW-0479">Metal-binding</keyword>
<dbReference type="InterPro" id="IPR010914">
    <property type="entry name" value="RsgA_GTPase_dom"/>
</dbReference>
<feature type="domain" description="EngC GTPase" evidence="11">
    <location>
        <begin position="104"/>
        <end position="251"/>
    </location>
</feature>
<dbReference type="EMBL" id="UINC01001594">
    <property type="protein sequence ID" value="SUZ84479.1"/>
    <property type="molecule type" value="Genomic_DNA"/>
</dbReference>
<evidence type="ECO:0000259" key="11">
    <source>
        <dbReference type="PROSITE" id="PS50936"/>
    </source>
</evidence>
<evidence type="ECO:0000256" key="7">
    <source>
        <dbReference type="ARBA" id="ARBA00022833"/>
    </source>
</evidence>
<dbReference type="PROSITE" id="PS50936">
    <property type="entry name" value="ENGC_GTPASE"/>
    <property type="match status" value="1"/>
</dbReference>
<dbReference type="InterPro" id="IPR004881">
    <property type="entry name" value="Ribosome_biogen_GTPase_RsgA"/>
</dbReference>
<evidence type="ECO:0000256" key="5">
    <source>
        <dbReference type="ARBA" id="ARBA00022741"/>
    </source>
</evidence>
<feature type="compositionally biased region" description="Basic and acidic residues" evidence="10">
    <location>
        <begin position="312"/>
        <end position="332"/>
    </location>
</feature>
<keyword evidence="8" id="KW-0694">RNA-binding</keyword>
<evidence type="ECO:0000256" key="3">
    <source>
        <dbReference type="ARBA" id="ARBA00022723"/>
    </source>
</evidence>
<dbReference type="GO" id="GO:0005525">
    <property type="term" value="F:GTP binding"/>
    <property type="evidence" value="ECO:0007669"/>
    <property type="project" value="UniProtKB-KW"/>
</dbReference>
<keyword evidence="6" id="KW-0378">Hydrolase</keyword>
<evidence type="ECO:0008006" key="14">
    <source>
        <dbReference type="Google" id="ProtNLM"/>
    </source>
</evidence>
<feature type="region of interest" description="Disordered" evidence="10">
    <location>
        <begin position="312"/>
        <end position="350"/>
    </location>
</feature>
<dbReference type="CDD" id="cd01854">
    <property type="entry name" value="YjeQ_EngC"/>
    <property type="match status" value="1"/>
</dbReference>
<keyword evidence="5" id="KW-0547">Nucleotide-binding</keyword>
<keyword evidence="7" id="KW-0862">Zinc</keyword>
<evidence type="ECO:0000313" key="13">
    <source>
        <dbReference type="EMBL" id="SUZ84479.1"/>
    </source>
</evidence>
<dbReference type="NCBIfam" id="TIGR00157">
    <property type="entry name" value="ribosome small subunit-dependent GTPase A"/>
    <property type="match status" value="1"/>
</dbReference>
<dbReference type="InterPro" id="IPR030378">
    <property type="entry name" value="G_CP_dom"/>
</dbReference>
<dbReference type="Gene3D" id="3.40.50.300">
    <property type="entry name" value="P-loop containing nucleotide triphosphate hydrolases"/>
    <property type="match status" value="1"/>
</dbReference>
<name>A0A381R0T2_9ZZZZ</name>
<evidence type="ECO:0000259" key="12">
    <source>
        <dbReference type="PROSITE" id="PS51721"/>
    </source>
</evidence>
<dbReference type="GO" id="GO:0019843">
    <property type="term" value="F:rRNA binding"/>
    <property type="evidence" value="ECO:0007669"/>
    <property type="project" value="UniProtKB-KW"/>
</dbReference>
<dbReference type="HAMAP" id="MF_01820">
    <property type="entry name" value="GTPase_RsgA"/>
    <property type="match status" value="1"/>
</dbReference>
<keyword evidence="4" id="KW-0699">rRNA-binding</keyword>
<evidence type="ECO:0000256" key="1">
    <source>
        <dbReference type="ARBA" id="ARBA00022490"/>
    </source>
</evidence>
<evidence type="ECO:0000256" key="4">
    <source>
        <dbReference type="ARBA" id="ARBA00022730"/>
    </source>
</evidence>
<evidence type="ECO:0000256" key="6">
    <source>
        <dbReference type="ARBA" id="ARBA00022801"/>
    </source>
</evidence>
<gene>
    <name evidence="13" type="ORF">METZ01_LOCUS37333</name>
</gene>